<keyword evidence="16" id="KW-0206">Cytoskeleton</keyword>
<dbReference type="PANTHER" id="PTHR46256">
    <property type="entry name" value="AGAP011099-PA"/>
    <property type="match status" value="1"/>
</dbReference>
<evidence type="ECO:0000256" key="13">
    <source>
        <dbReference type="ARBA" id="ARBA00023123"/>
    </source>
</evidence>
<dbReference type="GO" id="GO:0042995">
    <property type="term" value="C:cell projection"/>
    <property type="evidence" value="ECO:0007669"/>
    <property type="project" value="UniProtKB-SubCell"/>
</dbReference>
<dbReference type="SUPFAM" id="SSF56112">
    <property type="entry name" value="Protein kinase-like (PK-like)"/>
    <property type="match status" value="1"/>
</dbReference>
<gene>
    <name evidence="25" type="ORF">g.27546</name>
</gene>
<feature type="compositionally biased region" description="Polar residues" evidence="22">
    <location>
        <begin position="1332"/>
        <end position="1341"/>
    </location>
</feature>
<reference evidence="25" key="1">
    <citation type="submission" date="2015-12" db="EMBL/GenBank/DDBJ databases">
        <title>De novo transcriptome assembly of four potential Pierce s Disease insect vectors from Arizona vineyards.</title>
        <authorList>
            <person name="Tassone E.E."/>
        </authorList>
    </citation>
    <scope>NUCLEOTIDE SEQUENCE</scope>
</reference>
<evidence type="ECO:0000256" key="3">
    <source>
        <dbReference type="ARBA" id="ARBA00006998"/>
    </source>
</evidence>
<dbReference type="SMART" id="SM00015">
    <property type="entry name" value="IQ"/>
    <property type="match status" value="2"/>
</dbReference>
<feature type="compositionally biased region" description="Polar residues" evidence="22">
    <location>
        <begin position="1305"/>
        <end position="1317"/>
    </location>
</feature>
<evidence type="ECO:0000256" key="6">
    <source>
        <dbReference type="ARBA" id="ARBA00022527"/>
    </source>
</evidence>
<feature type="region of interest" description="Disordered" evidence="22">
    <location>
        <begin position="1001"/>
        <end position="1044"/>
    </location>
</feature>
<feature type="compositionally biased region" description="Low complexity" evidence="22">
    <location>
        <begin position="1019"/>
        <end position="1032"/>
    </location>
</feature>
<evidence type="ECO:0000313" key="25">
    <source>
        <dbReference type="EMBL" id="JAS16909.1"/>
    </source>
</evidence>
<dbReference type="InterPro" id="IPR000719">
    <property type="entry name" value="Prot_kinase_dom"/>
</dbReference>
<keyword evidence="7" id="KW-0716">Sensory transduction</keyword>
<evidence type="ECO:0000256" key="17">
    <source>
        <dbReference type="ARBA" id="ARBA00023273"/>
    </source>
</evidence>
<dbReference type="InterPro" id="IPR052409">
    <property type="entry name" value="Myosin-III_kinase_activity"/>
</dbReference>
<dbReference type="Gene3D" id="1.20.58.530">
    <property type="match status" value="1"/>
</dbReference>
<evidence type="ECO:0000259" key="23">
    <source>
        <dbReference type="PROSITE" id="PS50011"/>
    </source>
</evidence>
<dbReference type="GO" id="GO:0005737">
    <property type="term" value="C:cytoplasm"/>
    <property type="evidence" value="ECO:0007669"/>
    <property type="project" value="UniProtKB-ARBA"/>
</dbReference>
<dbReference type="SUPFAM" id="SSF52540">
    <property type="entry name" value="P-loop containing nucleoside triphosphate hydrolases"/>
    <property type="match status" value="1"/>
</dbReference>
<evidence type="ECO:0000256" key="15">
    <source>
        <dbReference type="ARBA" id="ARBA00023203"/>
    </source>
</evidence>
<dbReference type="CDD" id="cd23767">
    <property type="entry name" value="IQCD"/>
    <property type="match status" value="1"/>
</dbReference>
<dbReference type="GO" id="GO:0005524">
    <property type="term" value="F:ATP binding"/>
    <property type="evidence" value="ECO:0007669"/>
    <property type="project" value="UniProtKB-UniRule"/>
</dbReference>
<feature type="compositionally biased region" description="Polar residues" evidence="22">
    <location>
        <begin position="1008"/>
        <end position="1018"/>
    </location>
</feature>
<keyword evidence="10 21" id="KW-0547">Nucleotide-binding</keyword>
<dbReference type="PROSITE" id="PS50011">
    <property type="entry name" value="PROTEIN_KINASE_DOM"/>
    <property type="match status" value="1"/>
</dbReference>
<evidence type="ECO:0000259" key="24">
    <source>
        <dbReference type="PROSITE" id="PS51456"/>
    </source>
</evidence>
<dbReference type="GO" id="GO:0000146">
    <property type="term" value="F:microfilament motor activity"/>
    <property type="evidence" value="ECO:0007669"/>
    <property type="project" value="TreeGrafter"/>
</dbReference>
<dbReference type="Pfam" id="PF00069">
    <property type="entry name" value="Pkinase"/>
    <property type="match status" value="1"/>
</dbReference>
<proteinExistence type="inferred from homology"/>
<dbReference type="GO" id="GO:0016459">
    <property type="term" value="C:myosin complex"/>
    <property type="evidence" value="ECO:0007669"/>
    <property type="project" value="UniProtKB-KW"/>
</dbReference>
<dbReference type="GO" id="GO:0003779">
    <property type="term" value="F:actin binding"/>
    <property type="evidence" value="ECO:0007669"/>
    <property type="project" value="UniProtKB-KW"/>
</dbReference>
<evidence type="ECO:0000256" key="22">
    <source>
        <dbReference type="SAM" id="MobiDB-lite"/>
    </source>
</evidence>
<keyword evidence="9" id="KW-0677">Repeat</keyword>
<comment type="catalytic activity">
    <reaction evidence="20">
        <text>L-seryl-[protein] + ATP = O-phospho-L-seryl-[protein] + ADP + H(+)</text>
        <dbReference type="Rhea" id="RHEA:17989"/>
        <dbReference type="Rhea" id="RHEA-COMP:9863"/>
        <dbReference type="Rhea" id="RHEA-COMP:11604"/>
        <dbReference type="ChEBI" id="CHEBI:15378"/>
        <dbReference type="ChEBI" id="CHEBI:29999"/>
        <dbReference type="ChEBI" id="CHEBI:30616"/>
        <dbReference type="ChEBI" id="CHEBI:83421"/>
        <dbReference type="ChEBI" id="CHEBI:456216"/>
        <dbReference type="EC" id="2.7.11.1"/>
    </reaction>
</comment>
<dbReference type="InterPro" id="IPR008271">
    <property type="entry name" value="Ser/Thr_kinase_AS"/>
</dbReference>
<feature type="binding site" evidence="21">
    <location>
        <begin position="335"/>
        <end position="342"/>
    </location>
    <ligand>
        <name>ATP</name>
        <dbReference type="ChEBI" id="CHEBI:30616"/>
    </ligand>
</feature>
<evidence type="ECO:0000256" key="4">
    <source>
        <dbReference type="ARBA" id="ARBA00012513"/>
    </source>
</evidence>
<evidence type="ECO:0000256" key="19">
    <source>
        <dbReference type="ARBA" id="ARBA00047899"/>
    </source>
</evidence>
<accession>A0A1B6CTP3</accession>
<dbReference type="SMART" id="SM00220">
    <property type="entry name" value="S_TKc"/>
    <property type="match status" value="1"/>
</dbReference>
<keyword evidence="17" id="KW-0966">Cell projection</keyword>
<comment type="subcellular location">
    <subcellularLocation>
        <location evidence="2">Cell projection</location>
    </subcellularLocation>
    <subcellularLocation>
        <location evidence="1">Cytoplasm</location>
        <location evidence="1">Cytoskeleton</location>
    </subcellularLocation>
</comment>
<dbReference type="InterPro" id="IPR036961">
    <property type="entry name" value="Kinesin_motor_dom_sf"/>
</dbReference>
<protein>
    <recommendedName>
        <fullName evidence="4">non-specific serine/threonine protein kinase</fullName>
        <ecNumber evidence="4">2.7.11.1</ecNumber>
    </recommendedName>
</protein>
<dbReference type="Pfam" id="PF00063">
    <property type="entry name" value="Myosin_head"/>
    <property type="match status" value="1"/>
</dbReference>
<keyword evidence="13 21" id="KW-0518">Myosin</keyword>
<evidence type="ECO:0000256" key="5">
    <source>
        <dbReference type="ARBA" id="ARBA00022490"/>
    </source>
</evidence>
<keyword evidence="11" id="KW-0418">Kinase</keyword>
<dbReference type="InterPro" id="IPR011009">
    <property type="entry name" value="Kinase-like_dom_sf"/>
</dbReference>
<dbReference type="GO" id="GO:0030832">
    <property type="term" value="P:regulation of actin filament length"/>
    <property type="evidence" value="ECO:0007669"/>
    <property type="project" value="TreeGrafter"/>
</dbReference>
<dbReference type="InterPro" id="IPR027417">
    <property type="entry name" value="P-loop_NTPase"/>
</dbReference>
<comment type="caution">
    <text evidence="21">Lacks conserved residue(s) required for the propagation of feature annotation.</text>
</comment>
<keyword evidence="15 21" id="KW-0009">Actin-binding</keyword>
<feature type="domain" description="Protein kinase" evidence="23">
    <location>
        <begin position="1"/>
        <end position="191"/>
    </location>
</feature>
<dbReference type="Pfam" id="PF00612">
    <property type="entry name" value="IQ"/>
    <property type="match status" value="1"/>
</dbReference>
<keyword evidence="14 21" id="KW-0505">Motor protein</keyword>
<comment type="catalytic activity">
    <reaction evidence="19">
        <text>L-threonyl-[protein] + ATP = O-phospho-L-threonyl-[protein] + ADP + H(+)</text>
        <dbReference type="Rhea" id="RHEA:46608"/>
        <dbReference type="Rhea" id="RHEA-COMP:11060"/>
        <dbReference type="Rhea" id="RHEA-COMP:11605"/>
        <dbReference type="ChEBI" id="CHEBI:15378"/>
        <dbReference type="ChEBI" id="CHEBI:30013"/>
        <dbReference type="ChEBI" id="CHEBI:30616"/>
        <dbReference type="ChEBI" id="CHEBI:61977"/>
        <dbReference type="ChEBI" id="CHEBI:456216"/>
        <dbReference type="EC" id="2.7.11.1"/>
    </reaction>
</comment>
<dbReference type="PROSITE" id="PS51456">
    <property type="entry name" value="MYOSIN_MOTOR"/>
    <property type="match status" value="1"/>
</dbReference>
<evidence type="ECO:0000256" key="20">
    <source>
        <dbReference type="ARBA" id="ARBA00048679"/>
    </source>
</evidence>
<dbReference type="Gene3D" id="1.10.10.820">
    <property type="match status" value="1"/>
</dbReference>
<dbReference type="Gene3D" id="3.40.850.10">
    <property type="entry name" value="Kinesin motor domain"/>
    <property type="match status" value="1"/>
</dbReference>
<keyword evidence="6" id="KW-0723">Serine/threonine-protein kinase</keyword>
<comment type="similarity">
    <text evidence="21">Belongs to the TRAFAC class myosin-kinesin ATPase superfamily. Myosin family.</text>
</comment>
<evidence type="ECO:0000256" key="14">
    <source>
        <dbReference type="ARBA" id="ARBA00023175"/>
    </source>
</evidence>
<sequence length="1517" mass="174222">MQLCEGGPITDLVRALIKQNKKLSEEHIAYILREVVKGLVYLHENHVIHRDVKGSNILLTKEGEVKIVDFGLARELQESLGKRNTCLGSPCWMAPEVIISTKKDSSEITEYDNRADVWALGITAIELGDGIAPYQDMHPTRILFQIVRNPPPTLYRPANWSQIYNDFITECLEKNPENRPFMVELQEHPFFTSLPENDFHLGQELKMLLNSITNDIIATRKEEVRVKTGFMKTKKMERPEALHVEDLATLEDITEDTIVHELFERHMNGQHFTFVGDVLIFLNPNEQLDIFGPEFDVKYHCKSRSDNAPHIYSVADSAYQDVLHHEEPQHILLAGETLSGKTSMFKHLVNHLSYLGLSPNKVGSKVEKAIGVIHAFGNAATPLHNDSTRHVLHLQMTYSSTGKLSGAIFWLYLLEKWRVTGYKCSSNANFHIFYYFYDALEAAGKLDKYLLESGRNYNYLRTSGNQDSKAPYGPRENPSGNIKMFKKIEESLTALEFDEEQQGVIWRTLAAILLLGDVEFQDQEDGLAGIKNTDIANKAAQLLNVDEKKFCWSLCNYCVVQKGTAVRRRHNKVEGEEAKKVLARGMYSRLVDWIVNVINMRLSFTRVVFGDKFYISLLDLFGFECFQKNGMEQLFINTLNEQIQYVYNQRIFVWEMQEQEEEMIPIQSLQFYDNKPTVDELMNKPDGLLYVIDEANKNSLGTDYIIEKLQTSKGPRVKMSNSKDFCVAHYTGKISYDTKDIPTKNHDFLPPEMIETMRVSTDSVIRTLFTNQLSRSGNLTIQSTQTDNQVASCPGKKKRWGAALIAERGPARKYNTESRGEFSQTRRMRTASAIFRSSSLELIRKLSSPDEGNTKLGGVHFVRCIRADLTGQPKGFQSEVVRQQLRALAVIDTARARQKGYSHRITFGEFIRRYRFLAFDFDEPVDITKENCRLLLVRLKMEGWVIGKSKVFLKYYNEEFLARLYETQVKKIIKVQTMLRAFLAKRNVAVKKDKVRQDSIKEGRLSKENSMSRQDSGQNAVKKTNKKVAVNKSKTEKRNKDDMSEENAALVIQTQFRGYQVRKQYGPQFGSGKLDTETVTLVKQYCKKWKAKSIFQVLLLYRAARQQDLVYFSQQVHLYNQNAVSSMILGKKEIVSLNNINTEIRASKFLGKMKKPAVWKLPFKLDDFFSFCDSSYLCNTIGKRTLTKGEAPWDDPFLRRSRIYSAHQRREDQQSLNYNDRAGPFNHEEENFIQTPYCRDPENIEQVYKYQQYRKGDQNNSYKQKSNSKKKSRAPPTPQHHWESSEYDNISISSRQVTPLPGKQVYTQNSRNSSTCVSPAPNYAPPAPNANFIQPSKQFNPGYNGDNNREKQTNGGHLNPTSKNKNPNPIREMELLGRQNNNSNEESDEPPFNFQAMLRKTNNNRASMKRSTNYDIKTPVNSSFQTIPEPPSFNQNCHTNKNKVNNSFMYNDSQSGNVIYNSRAETNNNPQLLRKGSTESRKMIVKQHRMSVKQQLNKKQVIEIAPGIIVQGEEAEL</sequence>
<keyword evidence="5" id="KW-0963">Cytoplasm</keyword>
<dbReference type="PRINTS" id="PR00193">
    <property type="entry name" value="MYOSINHEAVY"/>
</dbReference>
<keyword evidence="12 21" id="KW-0067">ATP-binding</keyword>
<feature type="domain" description="Myosin motor" evidence="24">
    <location>
        <begin position="242"/>
        <end position="969"/>
    </location>
</feature>
<keyword evidence="8" id="KW-0808">Transferase</keyword>
<dbReference type="Gene3D" id="1.20.120.720">
    <property type="entry name" value="Myosin VI head, motor domain, U50 subdomain"/>
    <property type="match status" value="1"/>
</dbReference>
<dbReference type="InterPro" id="IPR001609">
    <property type="entry name" value="Myosin_head_motor_dom-like"/>
</dbReference>
<dbReference type="SMART" id="SM00242">
    <property type="entry name" value="MYSc"/>
    <property type="match status" value="1"/>
</dbReference>
<dbReference type="PROSITE" id="PS00108">
    <property type="entry name" value="PROTEIN_KINASE_ST"/>
    <property type="match status" value="1"/>
</dbReference>
<dbReference type="GO" id="GO:0007601">
    <property type="term" value="P:visual perception"/>
    <property type="evidence" value="ECO:0007669"/>
    <property type="project" value="UniProtKB-KW"/>
</dbReference>
<comment type="similarity">
    <text evidence="3">In the C-terminal section; belongs to the TRAFAC class myosin-kinesin ATPase superfamily. Myosin family.</text>
</comment>
<evidence type="ECO:0000256" key="16">
    <source>
        <dbReference type="ARBA" id="ARBA00023212"/>
    </source>
</evidence>
<dbReference type="EC" id="2.7.11.1" evidence="4"/>
<evidence type="ECO:0000256" key="2">
    <source>
        <dbReference type="ARBA" id="ARBA00004316"/>
    </source>
</evidence>
<evidence type="ECO:0000256" key="1">
    <source>
        <dbReference type="ARBA" id="ARBA00004245"/>
    </source>
</evidence>
<dbReference type="GO" id="GO:0004674">
    <property type="term" value="F:protein serine/threonine kinase activity"/>
    <property type="evidence" value="ECO:0007669"/>
    <property type="project" value="UniProtKB-KW"/>
</dbReference>
<feature type="region of interest" description="Disordered" evidence="22">
    <location>
        <begin position="1303"/>
        <end position="1369"/>
    </location>
</feature>
<evidence type="ECO:0000256" key="18">
    <source>
        <dbReference type="ARBA" id="ARBA00023305"/>
    </source>
</evidence>
<dbReference type="Gene3D" id="1.10.510.10">
    <property type="entry name" value="Transferase(Phosphotransferase) domain 1"/>
    <property type="match status" value="1"/>
</dbReference>
<evidence type="ECO:0000256" key="7">
    <source>
        <dbReference type="ARBA" id="ARBA00022606"/>
    </source>
</evidence>
<dbReference type="PROSITE" id="PS50096">
    <property type="entry name" value="IQ"/>
    <property type="match status" value="2"/>
</dbReference>
<dbReference type="PANTHER" id="PTHR46256:SF2">
    <property type="entry name" value="NEITHER INACTIVATION NOR AFTERPOTENTIAL PROTEIN C"/>
    <property type="match status" value="1"/>
</dbReference>
<organism evidence="25">
    <name type="scientific">Clastoptera arizonana</name>
    <name type="common">Arizona spittle bug</name>
    <dbReference type="NCBI Taxonomy" id="38151"/>
    <lineage>
        <taxon>Eukaryota</taxon>
        <taxon>Metazoa</taxon>
        <taxon>Ecdysozoa</taxon>
        <taxon>Arthropoda</taxon>
        <taxon>Hexapoda</taxon>
        <taxon>Insecta</taxon>
        <taxon>Pterygota</taxon>
        <taxon>Neoptera</taxon>
        <taxon>Paraneoptera</taxon>
        <taxon>Hemiptera</taxon>
        <taxon>Auchenorrhyncha</taxon>
        <taxon>Cercopoidea</taxon>
        <taxon>Clastopteridae</taxon>
        <taxon>Clastoptera</taxon>
    </lineage>
</organism>
<evidence type="ECO:0000256" key="10">
    <source>
        <dbReference type="ARBA" id="ARBA00022741"/>
    </source>
</evidence>
<feature type="compositionally biased region" description="Basic and acidic residues" evidence="22">
    <location>
        <begin position="1033"/>
        <end position="1042"/>
    </location>
</feature>
<dbReference type="InterPro" id="IPR000048">
    <property type="entry name" value="IQ_motif_EF-hand-BS"/>
</dbReference>
<dbReference type="EMBL" id="GEDC01020389">
    <property type="protein sequence ID" value="JAS16909.1"/>
    <property type="molecule type" value="Transcribed_RNA"/>
</dbReference>
<evidence type="ECO:0000256" key="11">
    <source>
        <dbReference type="ARBA" id="ARBA00022777"/>
    </source>
</evidence>
<evidence type="ECO:0000256" key="8">
    <source>
        <dbReference type="ARBA" id="ARBA00022679"/>
    </source>
</evidence>
<evidence type="ECO:0000256" key="21">
    <source>
        <dbReference type="PROSITE-ProRule" id="PRU00782"/>
    </source>
</evidence>
<feature type="region of interest" description="Disordered" evidence="22">
    <location>
        <begin position="1253"/>
        <end position="1287"/>
    </location>
</feature>
<name>A0A1B6CTP3_9HEMI</name>
<keyword evidence="18" id="KW-0844">Vision</keyword>
<evidence type="ECO:0000256" key="12">
    <source>
        <dbReference type="ARBA" id="ARBA00022840"/>
    </source>
</evidence>
<dbReference type="Gene3D" id="1.20.5.4820">
    <property type="match status" value="1"/>
</dbReference>
<feature type="compositionally biased region" description="Polar residues" evidence="22">
    <location>
        <begin position="1353"/>
        <end position="1367"/>
    </location>
</feature>
<evidence type="ECO:0000256" key="9">
    <source>
        <dbReference type="ARBA" id="ARBA00022737"/>
    </source>
</evidence>